<dbReference type="EMBL" id="FWPT01000004">
    <property type="protein sequence ID" value="SMA45334.1"/>
    <property type="molecule type" value="Genomic_DNA"/>
</dbReference>
<gene>
    <name evidence="2" type="ORF">EHSB41UT_01892</name>
</gene>
<organism evidence="2 3">
    <name type="scientific">Parendozoicomonas haliclonae</name>
    <dbReference type="NCBI Taxonomy" id="1960125"/>
    <lineage>
        <taxon>Bacteria</taxon>
        <taxon>Pseudomonadati</taxon>
        <taxon>Pseudomonadota</taxon>
        <taxon>Gammaproteobacteria</taxon>
        <taxon>Oceanospirillales</taxon>
        <taxon>Endozoicomonadaceae</taxon>
        <taxon>Parendozoicomonas</taxon>
    </lineage>
</organism>
<feature type="region of interest" description="Disordered" evidence="1">
    <location>
        <begin position="1"/>
        <end position="22"/>
    </location>
</feature>
<protein>
    <submittedName>
        <fullName evidence="2">Uncharacterized protein</fullName>
    </submittedName>
</protein>
<accession>A0A1X7AJ45</accession>
<dbReference type="Proteomes" id="UP000196573">
    <property type="component" value="Unassembled WGS sequence"/>
</dbReference>
<evidence type="ECO:0000313" key="3">
    <source>
        <dbReference type="Proteomes" id="UP000196573"/>
    </source>
</evidence>
<dbReference type="AlphaFoldDB" id="A0A1X7AJ45"/>
<dbReference type="RefSeq" id="WP_133060458.1">
    <property type="nucleotide sequence ID" value="NZ_CBCSCN010000002.1"/>
</dbReference>
<evidence type="ECO:0000256" key="1">
    <source>
        <dbReference type="SAM" id="MobiDB-lite"/>
    </source>
</evidence>
<dbReference type="OrthoDB" id="6189447at2"/>
<sequence length="950" mass="103468">MSSIQGTGHVTPVKTDYSQDSKEALRVGSKECFGHSVAKVSAQPTQSLQPSAINDKLLSQRTVTSQDVVAPLVSSKLINSGEAERLQQQSGESLALLMDTPWMQQRLEAGEPLQSHDLDMLCQAALQLTQQIEKGAPKHTLAWRAASLLGNSVDMSSAGQLTSLVEKTLTTLKNQAQSQGQNIPASFYAKALSQLEGNESLDTDAKKLVACSDTLKTLQENHNSPAAKELLDGLQAHVSEQLLSAARDEFKEQLKKQLDSLEKGGSKQDIVIGFELGVAAAHIVGMNAGIRYTFDATALDDTRIVDRSTVTGSLDLVLGDGHFVRADLQGSLSGSSGRVFNNLDDFVDYHANDLLPLLLGAGRKAPKNAAGIVKARKSDAQHVQVTANRPQLEKSLIAQGVLNPGDKLTVPGNARPDYVSFSEKSGSFKAQISALEDMLAGSYTLTNTRTEFRKHSPIQDAFRSSPELLNNEPDRYFSVFTKGQNLTGAEGRQWIASTAQLLDNLKAEYQLSVDSDPAKAEALKGMIGQIRDSLQEAIASLYAEYDHYAAAVNHHDSKGQDKTISNGVRDLKHRLEKNRGSNGRAEFLRSISATHTQLAKVYENSFGSGLPPDGQDKETGKLISRMEAEYRMPQMNLSNQQIKGTLSAVSTNKASQTNHVGEVKLKIPYTPLLLSAAVRKEHVEGHFNNDMNGDYLNVSFRVDAGANMQAILGSLQSGLPKALSTGGDVMFASSLPTDMTFGLDSAGQVECHFIKSEESGEYCLQYLRFSSEKGIGGATPDIPVVAAPWGDVKVKAEAAIHSRVSLKEYVGNNTLSYLSSRYNGWADGGKTSMNTELARQAGQGEKAGEDYWDQFIHNHTSQIKKTLCNMVDPDKNISREFSKRLDEIGDEDFSLNIRTSLEAYRNDPTKENYKAALAEFNEFMLEAHKLDKARLDSSFTLKTGKRSKKA</sequence>
<keyword evidence="3" id="KW-1185">Reference proteome</keyword>
<name>A0A1X7AJ45_9GAMM</name>
<reference evidence="2 3" key="1">
    <citation type="submission" date="2017-03" db="EMBL/GenBank/DDBJ databases">
        <authorList>
            <person name="Afonso C.L."/>
            <person name="Miller P.J."/>
            <person name="Scott M.A."/>
            <person name="Spackman E."/>
            <person name="Goraichik I."/>
            <person name="Dimitrov K.M."/>
            <person name="Suarez D.L."/>
            <person name="Swayne D.E."/>
        </authorList>
    </citation>
    <scope>NUCLEOTIDE SEQUENCE [LARGE SCALE GENOMIC DNA]</scope>
    <source>
        <strain evidence="2">SB41UT1</strain>
    </source>
</reference>
<evidence type="ECO:0000313" key="2">
    <source>
        <dbReference type="EMBL" id="SMA45334.1"/>
    </source>
</evidence>
<proteinExistence type="predicted"/>